<dbReference type="InterPro" id="IPR001789">
    <property type="entry name" value="Sig_transdc_resp-reg_receiver"/>
</dbReference>
<keyword evidence="3" id="KW-0804">Transcription</keyword>
<comment type="caution">
    <text evidence="7">The sequence shown here is derived from an EMBL/GenBank/DDBJ whole genome shotgun (WGS) entry which is preliminary data.</text>
</comment>
<dbReference type="CDD" id="cd17537">
    <property type="entry name" value="REC_FixJ"/>
    <property type="match status" value="1"/>
</dbReference>
<dbReference type="SMART" id="SM00421">
    <property type="entry name" value="HTH_LUXR"/>
    <property type="match status" value="1"/>
</dbReference>
<keyword evidence="4" id="KW-0597">Phosphoprotein</keyword>
<organism evidence="7 8">
    <name type="scientific">Neokomagataea anthophila</name>
    <dbReference type="NCBI Taxonomy" id="2826925"/>
    <lineage>
        <taxon>Bacteria</taxon>
        <taxon>Pseudomonadati</taxon>
        <taxon>Pseudomonadota</taxon>
        <taxon>Alphaproteobacteria</taxon>
        <taxon>Acetobacterales</taxon>
        <taxon>Acetobacteraceae</taxon>
        <taxon>Neokomagataea</taxon>
    </lineage>
</organism>
<dbReference type="PANTHER" id="PTHR44688">
    <property type="entry name" value="DNA-BINDING TRANSCRIPTIONAL ACTIVATOR DEVR_DOSR"/>
    <property type="match status" value="1"/>
</dbReference>
<evidence type="ECO:0000259" key="6">
    <source>
        <dbReference type="PROSITE" id="PS50110"/>
    </source>
</evidence>
<dbReference type="SUPFAM" id="SSF46894">
    <property type="entry name" value="C-terminal effector domain of the bipartite response regulators"/>
    <property type="match status" value="1"/>
</dbReference>
<feature type="domain" description="HTH luxR-type" evidence="5">
    <location>
        <begin position="135"/>
        <end position="200"/>
    </location>
</feature>
<evidence type="ECO:0000256" key="1">
    <source>
        <dbReference type="ARBA" id="ARBA00023015"/>
    </source>
</evidence>
<dbReference type="Pfam" id="PF00072">
    <property type="entry name" value="Response_reg"/>
    <property type="match status" value="1"/>
</dbReference>
<proteinExistence type="predicted"/>
<reference evidence="7 8" key="1">
    <citation type="submission" date="2021-04" db="EMBL/GenBank/DDBJ databases">
        <title>The complete genome sequence of Neokomagataea sp. TBRC 2177.</title>
        <authorList>
            <person name="Charoenyingcharoen P."/>
            <person name="Yukphan P."/>
        </authorList>
    </citation>
    <scope>NUCLEOTIDE SEQUENCE [LARGE SCALE GENOMIC DNA]</scope>
    <source>
        <strain evidence="7 8">TBRC 2177</strain>
    </source>
</reference>
<dbReference type="PRINTS" id="PR00038">
    <property type="entry name" value="HTHLUXR"/>
</dbReference>
<evidence type="ECO:0000256" key="3">
    <source>
        <dbReference type="ARBA" id="ARBA00023163"/>
    </source>
</evidence>
<dbReference type="InterPro" id="IPR000792">
    <property type="entry name" value="Tscrpt_reg_LuxR_C"/>
</dbReference>
<evidence type="ECO:0000256" key="2">
    <source>
        <dbReference type="ARBA" id="ARBA00023125"/>
    </source>
</evidence>
<dbReference type="CDD" id="cd06170">
    <property type="entry name" value="LuxR_C_like"/>
    <property type="match status" value="1"/>
</dbReference>
<dbReference type="Pfam" id="PF00196">
    <property type="entry name" value="GerE"/>
    <property type="match status" value="1"/>
</dbReference>
<dbReference type="Gene3D" id="3.40.50.2300">
    <property type="match status" value="1"/>
</dbReference>
<protein>
    <submittedName>
        <fullName evidence="7">Response regulator transcription factor</fullName>
    </submittedName>
</protein>
<feature type="domain" description="Response regulatory" evidence="6">
    <location>
        <begin position="5"/>
        <end position="119"/>
    </location>
</feature>
<dbReference type="SMART" id="SM00448">
    <property type="entry name" value="REC"/>
    <property type="match status" value="1"/>
</dbReference>
<evidence type="ECO:0000313" key="7">
    <source>
        <dbReference type="EMBL" id="MBR0560635.1"/>
    </source>
</evidence>
<keyword evidence="2" id="KW-0238">DNA-binding</keyword>
<dbReference type="InterPro" id="IPR036388">
    <property type="entry name" value="WH-like_DNA-bd_sf"/>
</dbReference>
<dbReference type="Proteomes" id="UP000677812">
    <property type="component" value="Unassembled WGS sequence"/>
</dbReference>
<name>A0ABS5E9P9_9PROT</name>
<dbReference type="PROSITE" id="PS00622">
    <property type="entry name" value="HTH_LUXR_1"/>
    <property type="match status" value="1"/>
</dbReference>
<keyword evidence="8" id="KW-1185">Reference proteome</keyword>
<evidence type="ECO:0000256" key="4">
    <source>
        <dbReference type="PROSITE-ProRule" id="PRU00169"/>
    </source>
</evidence>
<dbReference type="Gene3D" id="1.10.10.10">
    <property type="entry name" value="Winged helix-like DNA-binding domain superfamily/Winged helix DNA-binding domain"/>
    <property type="match status" value="1"/>
</dbReference>
<dbReference type="InterPro" id="IPR011006">
    <property type="entry name" value="CheY-like_superfamily"/>
</dbReference>
<dbReference type="PANTHER" id="PTHR44688:SF16">
    <property type="entry name" value="DNA-BINDING TRANSCRIPTIONAL ACTIVATOR DEVR_DOSR"/>
    <property type="match status" value="1"/>
</dbReference>
<dbReference type="PROSITE" id="PS50043">
    <property type="entry name" value="HTH_LUXR_2"/>
    <property type="match status" value="1"/>
</dbReference>
<dbReference type="InterPro" id="IPR016032">
    <property type="entry name" value="Sig_transdc_resp-reg_C-effctor"/>
</dbReference>
<feature type="modified residue" description="4-aspartylphosphate" evidence="4">
    <location>
        <position position="54"/>
    </location>
</feature>
<gene>
    <name evidence="7" type="ORF">KB213_11300</name>
</gene>
<dbReference type="SUPFAM" id="SSF52172">
    <property type="entry name" value="CheY-like"/>
    <property type="match status" value="1"/>
</dbReference>
<keyword evidence="1" id="KW-0805">Transcription regulation</keyword>
<evidence type="ECO:0000259" key="5">
    <source>
        <dbReference type="PROSITE" id="PS50043"/>
    </source>
</evidence>
<dbReference type="PROSITE" id="PS50110">
    <property type="entry name" value="RESPONSE_REGULATORY"/>
    <property type="match status" value="1"/>
</dbReference>
<sequence>MSQSIVYIVDDDISVQEALSDLLDSVGIVSVLYASADDFLSSPRFDCPSCLILDVRMPGQSGLELQSKLKAMDISIPILFITAHGDIPMSVRALKNGAVDFLTKPFSDQVLLDSLHSALEWHRAERERSQERCVLQERYESLSVGEREVFRHVVRGLLNKQIAGILGVSEITVKVRRGHVMRKMGAVSLACLVRYYDRLFI</sequence>
<evidence type="ECO:0000313" key="8">
    <source>
        <dbReference type="Proteomes" id="UP000677812"/>
    </source>
</evidence>
<dbReference type="RefSeq" id="WP_211683249.1">
    <property type="nucleotide sequence ID" value="NZ_JAGRQH010000012.1"/>
</dbReference>
<accession>A0ABS5E9P9</accession>
<dbReference type="EMBL" id="JAGRQH010000012">
    <property type="protein sequence ID" value="MBR0560635.1"/>
    <property type="molecule type" value="Genomic_DNA"/>
</dbReference>